<evidence type="ECO:0000313" key="3">
    <source>
        <dbReference type="Proteomes" id="UP000007015"/>
    </source>
</evidence>
<accession>B8ABD7</accession>
<feature type="region of interest" description="Disordered" evidence="1">
    <location>
        <begin position="1"/>
        <end position="37"/>
    </location>
</feature>
<sequence length="193" mass="22070">MALSPTGGEETDGARRERRSGGRRHGGGSSDDHVTASKIAHTCSGRRIRVSLHVDDPPAVSRLYIHDPPPRHRQPTMAGHLRPPTRRGRRRPPRLHPLPDPRSLCRPGLRRARTLSRRLLRLHRRRHRRLSPVAHAASPLLHRRLLRPGRGRILQAVPTPATTDHARREHRLPLLLWRRRPRVHGGGHQELPR</sequence>
<name>B8ABD7_ORYSI</name>
<keyword evidence="3" id="KW-1185">Reference proteome</keyword>
<proteinExistence type="predicted"/>
<feature type="compositionally biased region" description="Basic residues" evidence="1">
    <location>
        <begin position="16"/>
        <end position="26"/>
    </location>
</feature>
<dbReference type="Proteomes" id="UP000007015">
    <property type="component" value="Chromosome 1"/>
</dbReference>
<evidence type="ECO:0000256" key="1">
    <source>
        <dbReference type="SAM" id="MobiDB-lite"/>
    </source>
</evidence>
<feature type="compositionally biased region" description="Basic residues" evidence="1">
    <location>
        <begin position="83"/>
        <end position="94"/>
    </location>
</feature>
<evidence type="ECO:0000313" key="2">
    <source>
        <dbReference type="EMBL" id="EEC70272.1"/>
    </source>
</evidence>
<dbReference type="HOGENOM" id="CLU_1410804_0_0_1"/>
<dbReference type="AlphaFoldDB" id="B8ABD7"/>
<organism evidence="2 3">
    <name type="scientific">Oryza sativa subsp. indica</name>
    <name type="common">Rice</name>
    <dbReference type="NCBI Taxonomy" id="39946"/>
    <lineage>
        <taxon>Eukaryota</taxon>
        <taxon>Viridiplantae</taxon>
        <taxon>Streptophyta</taxon>
        <taxon>Embryophyta</taxon>
        <taxon>Tracheophyta</taxon>
        <taxon>Spermatophyta</taxon>
        <taxon>Magnoliopsida</taxon>
        <taxon>Liliopsida</taxon>
        <taxon>Poales</taxon>
        <taxon>Poaceae</taxon>
        <taxon>BOP clade</taxon>
        <taxon>Oryzoideae</taxon>
        <taxon>Oryzeae</taxon>
        <taxon>Oryzinae</taxon>
        <taxon>Oryza</taxon>
        <taxon>Oryza sativa</taxon>
    </lineage>
</organism>
<dbReference type="Gramene" id="BGIOSGA003103-TA">
    <property type="protein sequence ID" value="BGIOSGA003103-PA"/>
    <property type="gene ID" value="BGIOSGA003103"/>
</dbReference>
<protein>
    <submittedName>
        <fullName evidence="2">Uncharacterized protein</fullName>
    </submittedName>
</protein>
<feature type="region of interest" description="Disordered" evidence="1">
    <location>
        <begin position="60"/>
        <end position="104"/>
    </location>
</feature>
<gene>
    <name evidence="2" type="ORF">OsI_01089</name>
</gene>
<dbReference type="OMA" id="QPTMAGH"/>
<dbReference type="EMBL" id="CM000126">
    <property type="protein sequence ID" value="EEC70272.1"/>
    <property type="molecule type" value="Genomic_DNA"/>
</dbReference>
<reference evidence="2 3" key="1">
    <citation type="journal article" date="2005" name="PLoS Biol.">
        <title>The genomes of Oryza sativa: a history of duplications.</title>
        <authorList>
            <person name="Yu J."/>
            <person name="Wang J."/>
            <person name="Lin W."/>
            <person name="Li S."/>
            <person name="Li H."/>
            <person name="Zhou J."/>
            <person name="Ni P."/>
            <person name="Dong W."/>
            <person name="Hu S."/>
            <person name="Zeng C."/>
            <person name="Zhang J."/>
            <person name="Zhang Y."/>
            <person name="Li R."/>
            <person name="Xu Z."/>
            <person name="Li S."/>
            <person name="Li X."/>
            <person name="Zheng H."/>
            <person name="Cong L."/>
            <person name="Lin L."/>
            <person name="Yin J."/>
            <person name="Geng J."/>
            <person name="Li G."/>
            <person name="Shi J."/>
            <person name="Liu J."/>
            <person name="Lv H."/>
            <person name="Li J."/>
            <person name="Wang J."/>
            <person name="Deng Y."/>
            <person name="Ran L."/>
            <person name="Shi X."/>
            <person name="Wang X."/>
            <person name="Wu Q."/>
            <person name="Li C."/>
            <person name="Ren X."/>
            <person name="Wang J."/>
            <person name="Wang X."/>
            <person name="Li D."/>
            <person name="Liu D."/>
            <person name="Zhang X."/>
            <person name="Ji Z."/>
            <person name="Zhao W."/>
            <person name="Sun Y."/>
            <person name="Zhang Z."/>
            <person name="Bao J."/>
            <person name="Han Y."/>
            <person name="Dong L."/>
            <person name="Ji J."/>
            <person name="Chen P."/>
            <person name="Wu S."/>
            <person name="Liu J."/>
            <person name="Xiao Y."/>
            <person name="Bu D."/>
            <person name="Tan J."/>
            <person name="Yang L."/>
            <person name="Ye C."/>
            <person name="Zhang J."/>
            <person name="Xu J."/>
            <person name="Zhou Y."/>
            <person name="Yu Y."/>
            <person name="Zhang B."/>
            <person name="Zhuang S."/>
            <person name="Wei H."/>
            <person name="Liu B."/>
            <person name="Lei M."/>
            <person name="Yu H."/>
            <person name="Li Y."/>
            <person name="Xu H."/>
            <person name="Wei S."/>
            <person name="He X."/>
            <person name="Fang L."/>
            <person name="Zhang Z."/>
            <person name="Zhang Y."/>
            <person name="Huang X."/>
            <person name="Su Z."/>
            <person name="Tong W."/>
            <person name="Li J."/>
            <person name="Tong Z."/>
            <person name="Li S."/>
            <person name="Ye J."/>
            <person name="Wang L."/>
            <person name="Fang L."/>
            <person name="Lei T."/>
            <person name="Chen C."/>
            <person name="Chen H."/>
            <person name="Xu Z."/>
            <person name="Li H."/>
            <person name="Huang H."/>
            <person name="Zhang F."/>
            <person name="Xu H."/>
            <person name="Li N."/>
            <person name="Zhao C."/>
            <person name="Li S."/>
            <person name="Dong L."/>
            <person name="Huang Y."/>
            <person name="Li L."/>
            <person name="Xi Y."/>
            <person name="Qi Q."/>
            <person name="Li W."/>
            <person name="Zhang B."/>
            <person name="Hu W."/>
            <person name="Zhang Y."/>
            <person name="Tian X."/>
            <person name="Jiao Y."/>
            <person name="Liang X."/>
            <person name="Jin J."/>
            <person name="Gao L."/>
            <person name="Zheng W."/>
            <person name="Hao B."/>
            <person name="Liu S."/>
            <person name="Wang W."/>
            <person name="Yuan L."/>
            <person name="Cao M."/>
            <person name="McDermott J."/>
            <person name="Samudrala R."/>
            <person name="Wang J."/>
            <person name="Wong G.K."/>
            <person name="Yang H."/>
        </authorList>
    </citation>
    <scope>NUCLEOTIDE SEQUENCE [LARGE SCALE GENOMIC DNA]</scope>
    <source>
        <strain evidence="3">cv. 93-11</strain>
    </source>
</reference>